<name>A0A448Z2W6_9STRA</name>
<evidence type="ECO:0000256" key="1">
    <source>
        <dbReference type="SAM" id="MobiDB-lite"/>
    </source>
</evidence>
<sequence length="192" mass="21438">MVKRGRWFSPRGDPVFILAERASKKISIGSIKKPERLNLEKDLRRSHVSQDVLVGIIDGNRERRSDEAPAGRIPDEAPTLQGSEPQIRDNSYIFESEGAGISNLDPCDDDGHNSDTKTPGPASSVSSLRRWLQGRSTSASVEGIYFKHGFEPAYHTLDGMRKTLFDWDWQQESNGYPPIEDSHVGATTSIRE</sequence>
<protein>
    <submittedName>
        <fullName evidence="2">Uncharacterized protein</fullName>
    </submittedName>
</protein>
<dbReference type="EMBL" id="CAACVS010000088">
    <property type="protein sequence ID" value="VEU36382.1"/>
    <property type="molecule type" value="Genomic_DNA"/>
</dbReference>
<feature type="region of interest" description="Disordered" evidence="1">
    <location>
        <begin position="98"/>
        <end position="129"/>
    </location>
</feature>
<proteinExistence type="predicted"/>
<evidence type="ECO:0000313" key="3">
    <source>
        <dbReference type="Proteomes" id="UP000291116"/>
    </source>
</evidence>
<reference evidence="2 3" key="1">
    <citation type="submission" date="2019-01" db="EMBL/GenBank/DDBJ databases">
        <authorList>
            <person name="Ferrante I. M."/>
        </authorList>
    </citation>
    <scope>NUCLEOTIDE SEQUENCE [LARGE SCALE GENOMIC DNA]</scope>
    <source>
        <strain evidence="2 3">B856</strain>
    </source>
</reference>
<dbReference type="Proteomes" id="UP000291116">
    <property type="component" value="Unassembled WGS sequence"/>
</dbReference>
<accession>A0A448Z2W6</accession>
<feature type="region of interest" description="Disordered" evidence="1">
    <location>
        <begin position="59"/>
        <end position="86"/>
    </location>
</feature>
<gene>
    <name evidence="2" type="ORF">PSNMU_V1.4_AUG-EV-PASAV3_0031380</name>
</gene>
<organism evidence="2 3">
    <name type="scientific">Pseudo-nitzschia multistriata</name>
    <dbReference type="NCBI Taxonomy" id="183589"/>
    <lineage>
        <taxon>Eukaryota</taxon>
        <taxon>Sar</taxon>
        <taxon>Stramenopiles</taxon>
        <taxon>Ochrophyta</taxon>
        <taxon>Bacillariophyta</taxon>
        <taxon>Bacillariophyceae</taxon>
        <taxon>Bacillariophycidae</taxon>
        <taxon>Bacillariales</taxon>
        <taxon>Bacillariaceae</taxon>
        <taxon>Pseudo-nitzschia</taxon>
    </lineage>
</organism>
<evidence type="ECO:0000313" key="2">
    <source>
        <dbReference type="EMBL" id="VEU36382.1"/>
    </source>
</evidence>
<dbReference type="AlphaFoldDB" id="A0A448Z2W6"/>
<keyword evidence="3" id="KW-1185">Reference proteome</keyword>
<feature type="compositionally biased region" description="Basic and acidic residues" evidence="1">
    <location>
        <begin position="59"/>
        <end position="75"/>
    </location>
</feature>